<dbReference type="Proteomes" id="UP001064048">
    <property type="component" value="Chromosome 20"/>
</dbReference>
<reference evidence="1 2" key="1">
    <citation type="journal article" date="2022" name="Genome Biol. Evol.">
        <title>The Spruce Budworm Genome: Reconstructing the Evolutionary History of Antifreeze Proteins.</title>
        <authorList>
            <person name="Beliveau C."/>
            <person name="Gagne P."/>
            <person name="Picq S."/>
            <person name="Vernygora O."/>
            <person name="Keeling C.I."/>
            <person name="Pinkney K."/>
            <person name="Doucet D."/>
            <person name="Wen F."/>
            <person name="Johnston J.S."/>
            <person name="Maaroufi H."/>
            <person name="Boyle B."/>
            <person name="Laroche J."/>
            <person name="Dewar K."/>
            <person name="Juretic N."/>
            <person name="Blackburn G."/>
            <person name="Nisole A."/>
            <person name="Brunet B."/>
            <person name="Brandao M."/>
            <person name="Lumley L."/>
            <person name="Duan J."/>
            <person name="Quan G."/>
            <person name="Lucarotti C.J."/>
            <person name="Roe A.D."/>
            <person name="Sperling F.A.H."/>
            <person name="Levesque R.C."/>
            <person name="Cusson M."/>
        </authorList>
    </citation>
    <scope>NUCLEOTIDE SEQUENCE [LARGE SCALE GENOMIC DNA]</scope>
    <source>
        <strain evidence="1">Glfc:IPQL:Cfum</strain>
    </source>
</reference>
<comment type="caution">
    <text evidence="1">The sequence shown here is derived from an EMBL/GenBank/DDBJ whole genome shotgun (WGS) entry which is preliminary data.</text>
</comment>
<evidence type="ECO:0000313" key="2">
    <source>
        <dbReference type="Proteomes" id="UP001064048"/>
    </source>
</evidence>
<protein>
    <submittedName>
        <fullName evidence="1">Uncharacterized protein</fullName>
    </submittedName>
</protein>
<name>A0ACC0KN08_CHOFU</name>
<gene>
    <name evidence="1" type="ORF">MSG28_012051</name>
</gene>
<organism evidence="1 2">
    <name type="scientific">Choristoneura fumiferana</name>
    <name type="common">Spruce budworm moth</name>
    <name type="synonym">Archips fumiferana</name>
    <dbReference type="NCBI Taxonomy" id="7141"/>
    <lineage>
        <taxon>Eukaryota</taxon>
        <taxon>Metazoa</taxon>
        <taxon>Ecdysozoa</taxon>
        <taxon>Arthropoda</taxon>
        <taxon>Hexapoda</taxon>
        <taxon>Insecta</taxon>
        <taxon>Pterygota</taxon>
        <taxon>Neoptera</taxon>
        <taxon>Endopterygota</taxon>
        <taxon>Lepidoptera</taxon>
        <taxon>Glossata</taxon>
        <taxon>Ditrysia</taxon>
        <taxon>Tortricoidea</taxon>
        <taxon>Tortricidae</taxon>
        <taxon>Tortricinae</taxon>
        <taxon>Choristoneura</taxon>
    </lineage>
</organism>
<dbReference type="EMBL" id="CM046120">
    <property type="protein sequence ID" value="KAI8437833.1"/>
    <property type="molecule type" value="Genomic_DNA"/>
</dbReference>
<proteinExistence type="predicted"/>
<accession>A0ACC0KN08</accession>
<evidence type="ECO:0000313" key="1">
    <source>
        <dbReference type="EMBL" id="KAI8437833.1"/>
    </source>
</evidence>
<sequence>MPAQELALVFRWDREAVIARCTCDRTVPNCERDCLWSGHVNKPLYQAGAGEHFHPYAFNVGLGDDARSSSRVLRPPGGGHTDIFGGDPEPPRGRRLNPAAASATSLGEYNRQPANGTTPSQNGGQETPASTPEAAPEATIEAPAPEPAKAEPAKAAPEAPKRVRVPPGGFSSGLWDLLRPTDHPSRPMEGGRESGPGRQSRLLGRLLSKLRGSDRASAASGRSVTSKPSSGYQSASGVTANFFNFRAEINTVEQPDSMSESIGCGSFTNEDQLPTVASNTGSTNASTGEPQLDDSQFAANIDLRYGGQYLSPDQLPEFCNQLHHLVEVIRNIHSYARITGEYPSELERRLEQEAREVASLAAEARNARDVVARARAQRRAVRAQRRQIVAHLASLKETEIRELESSIRLSDRKLFKTWETLKDSTDPAAFEPLLDEIRNKQTALENLVRLIESRRGTLTRAAAAPTPLPPPESHDTSDDLSSVPGSRKRFDTTRRAFKRKRGSSREPRSVPVSGEPSRHGPQSQDSESTSRYRVGSAGAVALAPLELPSRGSVRDILFFTVN</sequence>
<keyword evidence="2" id="KW-1185">Reference proteome</keyword>